<evidence type="ECO:0000313" key="1">
    <source>
        <dbReference type="EMBL" id="KAJ7556997.1"/>
    </source>
</evidence>
<dbReference type="EMBL" id="CM055096">
    <property type="protein sequence ID" value="KAJ7556997.1"/>
    <property type="molecule type" value="Genomic_DNA"/>
</dbReference>
<comment type="caution">
    <text evidence="1">The sequence shown here is derived from an EMBL/GenBank/DDBJ whole genome shotgun (WGS) entry which is preliminary data.</text>
</comment>
<keyword evidence="2" id="KW-1185">Reference proteome</keyword>
<gene>
    <name evidence="1" type="ORF">O6H91_05G107700</name>
</gene>
<evidence type="ECO:0000313" key="2">
    <source>
        <dbReference type="Proteomes" id="UP001162992"/>
    </source>
</evidence>
<sequence>MSANHELLFPASDAMILSESLHLAEYQNFSQQKFLETTVDGLFGADLLHELDSFKQFIQPDFGADSCLKVLNNDKHDQALLSWPPDSSIADHLPTAPVPCEAHASLQSSQSCNYSSSRIYSKNSNSHFCMQNDYLQCTPLVANGMKDETEKLSLRDDLATKKLNYFSSTRLQKHPNFHAQKICNGHDYSGAAVHRHNNKRQTSSLATSTVQATMHQNVTHFNVSDASDGDHRLATDRIMKTERAITGGLASPMSGSSISRPDDVENILVQDDIKQSKSIFMAREGVAFGTNALSFSDIVMREDILPPLPPPSNDRSRSYLMHKSPSSHNLGQLTPMDSRQLTPMDSRPEVPSSSINTSNSSSSNLLSDAVESAQSQRSDFQGVNLRSIIPAMRRVYSAGDIETLNGVQLSAGRISPLSPAYRGQDEGGLKVGRYNSKERKIRITRYRQKRLQRNFDKKIKYACRKTLADSRPRVRGRFTKNYDAGENHPKRIIISHENDDEEVRGCGEMRGIARYSFDQEPRFNRSIV</sequence>
<reference evidence="2" key="1">
    <citation type="journal article" date="2024" name="Proc. Natl. Acad. Sci. U.S.A.">
        <title>Extraordinary preservation of gene collinearity over three hundred million years revealed in homosporous lycophytes.</title>
        <authorList>
            <person name="Li C."/>
            <person name="Wickell D."/>
            <person name="Kuo L.Y."/>
            <person name="Chen X."/>
            <person name="Nie B."/>
            <person name="Liao X."/>
            <person name="Peng D."/>
            <person name="Ji J."/>
            <person name="Jenkins J."/>
            <person name="Williams M."/>
            <person name="Shu S."/>
            <person name="Plott C."/>
            <person name="Barry K."/>
            <person name="Rajasekar S."/>
            <person name="Grimwood J."/>
            <person name="Han X."/>
            <person name="Sun S."/>
            <person name="Hou Z."/>
            <person name="He W."/>
            <person name="Dai G."/>
            <person name="Sun C."/>
            <person name="Schmutz J."/>
            <person name="Leebens-Mack J.H."/>
            <person name="Li F.W."/>
            <person name="Wang L."/>
        </authorList>
    </citation>
    <scope>NUCLEOTIDE SEQUENCE [LARGE SCALE GENOMIC DNA]</scope>
    <source>
        <strain evidence="2">cv. PW_Plant_1</strain>
    </source>
</reference>
<proteinExistence type="predicted"/>
<protein>
    <submittedName>
        <fullName evidence="1">Uncharacterized protein</fullName>
    </submittedName>
</protein>
<accession>A0ACC2DSQ3</accession>
<name>A0ACC2DSQ3_DIPCM</name>
<dbReference type="Proteomes" id="UP001162992">
    <property type="component" value="Chromosome 5"/>
</dbReference>
<organism evidence="1 2">
    <name type="scientific">Diphasiastrum complanatum</name>
    <name type="common">Issler's clubmoss</name>
    <name type="synonym">Lycopodium complanatum</name>
    <dbReference type="NCBI Taxonomy" id="34168"/>
    <lineage>
        <taxon>Eukaryota</taxon>
        <taxon>Viridiplantae</taxon>
        <taxon>Streptophyta</taxon>
        <taxon>Embryophyta</taxon>
        <taxon>Tracheophyta</taxon>
        <taxon>Lycopodiopsida</taxon>
        <taxon>Lycopodiales</taxon>
        <taxon>Lycopodiaceae</taxon>
        <taxon>Lycopodioideae</taxon>
        <taxon>Diphasiastrum</taxon>
    </lineage>
</organism>